<evidence type="ECO:0000313" key="7">
    <source>
        <dbReference type="Proteomes" id="UP001595756"/>
    </source>
</evidence>
<proteinExistence type="predicted"/>
<dbReference type="InterPro" id="IPR050330">
    <property type="entry name" value="Bact_OuterMem_StrucFunc"/>
</dbReference>
<feature type="compositionally biased region" description="Low complexity" evidence="3">
    <location>
        <begin position="370"/>
        <end position="402"/>
    </location>
</feature>
<comment type="caution">
    <text evidence="6">The sequence shown here is derived from an EMBL/GenBank/DDBJ whole genome shotgun (WGS) entry which is preliminary data.</text>
</comment>
<dbReference type="InterPro" id="IPR006665">
    <property type="entry name" value="OmpA-like"/>
</dbReference>
<accession>A0ABV8S0G0</accession>
<dbReference type="Gene3D" id="3.30.1330.60">
    <property type="entry name" value="OmpA-like domain"/>
    <property type="match status" value="1"/>
</dbReference>
<evidence type="ECO:0000256" key="1">
    <source>
        <dbReference type="PROSITE-ProRule" id="PRU00473"/>
    </source>
</evidence>
<evidence type="ECO:0000256" key="4">
    <source>
        <dbReference type="SAM" id="Phobius"/>
    </source>
</evidence>
<dbReference type="EMBL" id="JBHSDY010000006">
    <property type="protein sequence ID" value="MFC4298555.1"/>
    <property type="molecule type" value="Genomic_DNA"/>
</dbReference>
<organism evidence="6 7">
    <name type="scientific">Castellaniella hirudinis</name>
    <dbReference type="NCBI Taxonomy" id="1144617"/>
    <lineage>
        <taxon>Bacteria</taxon>
        <taxon>Pseudomonadati</taxon>
        <taxon>Pseudomonadota</taxon>
        <taxon>Betaproteobacteria</taxon>
        <taxon>Burkholderiales</taxon>
        <taxon>Alcaligenaceae</taxon>
        <taxon>Castellaniella</taxon>
    </lineage>
</organism>
<evidence type="ECO:0000259" key="5">
    <source>
        <dbReference type="PROSITE" id="PS51123"/>
    </source>
</evidence>
<gene>
    <name evidence="6" type="ORF">ACFO0J_10930</name>
</gene>
<keyword evidence="4" id="KW-0812">Transmembrane</keyword>
<feature type="region of interest" description="Disordered" evidence="3">
    <location>
        <begin position="197"/>
        <end position="224"/>
    </location>
</feature>
<dbReference type="Pfam" id="PF00691">
    <property type="entry name" value="OmpA"/>
    <property type="match status" value="1"/>
</dbReference>
<dbReference type="RefSeq" id="WP_376813114.1">
    <property type="nucleotide sequence ID" value="NZ_JBHSDY010000006.1"/>
</dbReference>
<feature type="transmembrane region" description="Helical" evidence="4">
    <location>
        <begin position="60"/>
        <end position="80"/>
    </location>
</feature>
<dbReference type="PROSITE" id="PS51123">
    <property type="entry name" value="OMPA_2"/>
    <property type="match status" value="1"/>
</dbReference>
<feature type="domain" description="OmpA-like" evidence="5">
    <location>
        <begin position="245"/>
        <end position="366"/>
    </location>
</feature>
<dbReference type="PANTHER" id="PTHR30329:SF20">
    <property type="entry name" value="EXPORTED PROTEIN"/>
    <property type="match status" value="1"/>
</dbReference>
<evidence type="ECO:0000256" key="3">
    <source>
        <dbReference type="SAM" id="MobiDB-lite"/>
    </source>
</evidence>
<protein>
    <submittedName>
        <fullName evidence="6">OmpA family protein</fullName>
    </submittedName>
</protein>
<evidence type="ECO:0000313" key="6">
    <source>
        <dbReference type="EMBL" id="MFC4298555.1"/>
    </source>
</evidence>
<keyword evidence="7" id="KW-1185">Reference proteome</keyword>
<feature type="compositionally biased region" description="Acidic residues" evidence="3">
    <location>
        <begin position="417"/>
        <end position="426"/>
    </location>
</feature>
<dbReference type="Proteomes" id="UP001595756">
    <property type="component" value="Unassembled WGS sequence"/>
</dbReference>
<feature type="coiled-coil region" evidence="2">
    <location>
        <begin position="11"/>
        <end position="38"/>
    </location>
</feature>
<dbReference type="PANTHER" id="PTHR30329">
    <property type="entry name" value="STATOR ELEMENT OF FLAGELLAR MOTOR COMPLEX"/>
    <property type="match status" value="1"/>
</dbReference>
<keyword evidence="1 4" id="KW-0472">Membrane</keyword>
<feature type="region of interest" description="Disordered" evidence="3">
    <location>
        <begin position="361"/>
        <end position="426"/>
    </location>
</feature>
<evidence type="ECO:0000256" key="2">
    <source>
        <dbReference type="SAM" id="Coils"/>
    </source>
</evidence>
<keyword evidence="2" id="KW-0175">Coiled coil</keyword>
<name>A0ABV8S0G0_9BURK</name>
<dbReference type="InterPro" id="IPR036737">
    <property type="entry name" value="OmpA-like_sf"/>
</dbReference>
<dbReference type="CDD" id="cd07185">
    <property type="entry name" value="OmpA_C-like"/>
    <property type="match status" value="1"/>
</dbReference>
<dbReference type="SUPFAM" id="SSF103088">
    <property type="entry name" value="OmpA-like"/>
    <property type="match status" value="1"/>
</dbReference>
<reference evidence="7" key="1">
    <citation type="journal article" date="2019" name="Int. J. Syst. Evol. Microbiol.">
        <title>The Global Catalogue of Microorganisms (GCM) 10K type strain sequencing project: providing services to taxonomists for standard genome sequencing and annotation.</title>
        <authorList>
            <consortium name="The Broad Institute Genomics Platform"/>
            <consortium name="The Broad Institute Genome Sequencing Center for Infectious Disease"/>
            <person name="Wu L."/>
            <person name="Ma J."/>
        </authorList>
    </citation>
    <scope>NUCLEOTIDE SEQUENCE [LARGE SCALE GENOMIC DNA]</scope>
    <source>
        <strain evidence="7">CGMCC 1.19029</strain>
    </source>
</reference>
<sequence length="426" mass="44400">MRRGPAELNPAQAFSQRMREMEAELFQARQALRRDRKRTSVSDRWSLGQTTESPQEEGWFLTYLDVMTLLLVAMIVMLAFSGSIGKRASVLTPAAQAVRTQAPPAVALAPIPAPDEAYAYSAEDAAIAFSAPSEPGHSPLFGTFPDFAAEPAQAPVAAAGTPVMPDAEPATLAQIPPPDDIAPYSAQDAALAFASPSLGSHADKTDGNPPAAPAPDTEEPSEGAALAASLPLGDLGHDVEVIVNQRSISFRVNSEILFGTGQADLSREGLSVLKRMAKVLTDAGYDITVEGHTDSVPVRSNARYPSNWELSSARAGSVVRYLQANGIGKGHLKAVGYADAKPIADNQTADGRARNRRVELVVEKSPGSGAAKPAAARPAETRPAPAARPAAQVSPAPAARPAGELPAPTAHVAGPDSEAESEPASH</sequence>
<keyword evidence="4" id="KW-1133">Transmembrane helix</keyword>